<feature type="compositionally biased region" description="Basic and acidic residues" evidence="6">
    <location>
        <begin position="1534"/>
        <end position="1555"/>
    </location>
</feature>
<dbReference type="GO" id="GO:0043565">
    <property type="term" value="F:sequence-specific DNA binding"/>
    <property type="evidence" value="ECO:0007669"/>
    <property type="project" value="TreeGrafter"/>
</dbReference>
<feature type="compositionally biased region" description="Basic and acidic residues" evidence="6">
    <location>
        <begin position="1159"/>
        <end position="1199"/>
    </location>
</feature>
<feature type="compositionally biased region" description="Basic and acidic residues" evidence="6">
    <location>
        <begin position="1313"/>
        <end position="1322"/>
    </location>
</feature>
<evidence type="ECO:0000259" key="7">
    <source>
        <dbReference type="PROSITE" id="PS50157"/>
    </source>
</evidence>
<evidence type="ECO:0000256" key="5">
    <source>
        <dbReference type="PROSITE-ProRule" id="PRU00042"/>
    </source>
</evidence>
<feature type="compositionally biased region" description="Polar residues" evidence="6">
    <location>
        <begin position="1323"/>
        <end position="1340"/>
    </location>
</feature>
<feature type="compositionally biased region" description="Basic and acidic residues" evidence="6">
    <location>
        <begin position="1681"/>
        <end position="1695"/>
    </location>
</feature>
<evidence type="ECO:0000313" key="8">
    <source>
        <dbReference type="EMBL" id="GFR59058.1"/>
    </source>
</evidence>
<feature type="compositionally biased region" description="Basic residues" evidence="6">
    <location>
        <begin position="1662"/>
        <end position="1680"/>
    </location>
</feature>
<feature type="domain" description="C2H2-type" evidence="7">
    <location>
        <begin position="461"/>
        <end position="489"/>
    </location>
</feature>
<dbReference type="GO" id="GO:0000981">
    <property type="term" value="F:DNA-binding transcription factor activity, RNA polymerase II-specific"/>
    <property type="evidence" value="ECO:0007669"/>
    <property type="project" value="TreeGrafter"/>
</dbReference>
<name>A0AAV4EEW6_9GAST</name>
<feature type="compositionally biased region" description="Acidic residues" evidence="6">
    <location>
        <begin position="1435"/>
        <end position="1452"/>
    </location>
</feature>
<dbReference type="InterPro" id="IPR013087">
    <property type="entry name" value="Znf_C2H2_type"/>
</dbReference>
<feature type="compositionally biased region" description="Low complexity" evidence="6">
    <location>
        <begin position="14"/>
        <end position="23"/>
    </location>
</feature>
<feature type="compositionally biased region" description="Acidic residues" evidence="6">
    <location>
        <begin position="1287"/>
        <end position="1300"/>
    </location>
</feature>
<organism evidence="8 9">
    <name type="scientific">Elysia marginata</name>
    <dbReference type="NCBI Taxonomy" id="1093978"/>
    <lineage>
        <taxon>Eukaryota</taxon>
        <taxon>Metazoa</taxon>
        <taxon>Spiralia</taxon>
        <taxon>Lophotrochozoa</taxon>
        <taxon>Mollusca</taxon>
        <taxon>Gastropoda</taxon>
        <taxon>Heterobranchia</taxon>
        <taxon>Euthyneura</taxon>
        <taxon>Panpulmonata</taxon>
        <taxon>Sacoglossa</taxon>
        <taxon>Placobranchoidea</taxon>
        <taxon>Plakobranchidae</taxon>
        <taxon>Elysia</taxon>
    </lineage>
</organism>
<feature type="region of interest" description="Disordered" evidence="6">
    <location>
        <begin position="1"/>
        <end position="167"/>
    </location>
</feature>
<evidence type="ECO:0000256" key="4">
    <source>
        <dbReference type="ARBA" id="ARBA00022833"/>
    </source>
</evidence>
<evidence type="ECO:0000256" key="2">
    <source>
        <dbReference type="ARBA" id="ARBA00022737"/>
    </source>
</evidence>
<feature type="compositionally biased region" description="Basic and acidic residues" evidence="6">
    <location>
        <begin position="39"/>
        <end position="52"/>
    </location>
</feature>
<dbReference type="GO" id="GO:0005634">
    <property type="term" value="C:nucleus"/>
    <property type="evidence" value="ECO:0007669"/>
    <property type="project" value="TreeGrafter"/>
</dbReference>
<feature type="compositionally biased region" description="Low complexity" evidence="6">
    <location>
        <begin position="1586"/>
        <end position="1596"/>
    </location>
</feature>
<evidence type="ECO:0000256" key="6">
    <source>
        <dbReference type="SAM" id="MobiDB-lite"/>
    </source>
</evidence>
<feature type="compositionally biased region" description="Basic and acidic residues" evidence="6">
    <location>
        <begin position="79"/>
        <end position="97"/>
    </location>
</feature>
<dbReference type="PROSITE" id="PS50157">
    <property type="entry name" value="ZINC_FINGER_C2H2_2"/>
    <property type="match status" value="1"/>
</dbReference>
<feature type="compositionally biased region" description="Polar residues" evidence="6">
    <location>
        <begin position="1513"/>
        <end position="1533"/>
    </location>
</feature>
<sequence>KRERERYQEKKQKSSIQSSNEIQAQAKRRPEDTEEDAQKEECKEEPHTHPPLEEPNTEIGVKSEPSISMWTWIRRKQKAEKPHKYEEYLKKQREAAARRHAAQKKKWEEEPHTEAELEQHNANIEAKRKRERQRYQEKKQKQQTNKSSNEIQAQLKRRPKDMDEEEHRAHLAQLKRNQRQKQSSEKKTALRILFYSRHSTKPFLRTLFLKIQHLVQLSPVVGTYGLGVKLPPWQAIPPPPTITLKQAQKKGAGKQKETNASPFPASMLMKQAEVLALLSSKEKKGSSTKTALPSKTTTRAESNLQEKKAQKQKAKSKDEKVVTRQSTPDEGGKTKSKIAAEAAKSKAAAAAAKSKAIAEAAKMKAAVEAVKMKAAAEAQRKKERKQAQQEMEESSGNWVPLGEYYYGKMEGDPTYKETKGEFRFKCWYCNKMLFSNLAAMLHIQGHIDSEKQVNLDLNDLTSCKHCYKSFNTPFEMQTHIEKVHTNKANNLLCRICEKDHDSRHSLREHMRRNHNACEMPYICQLCKFRSSMYSDVVDHFKKKHSNTSSLLCLYCLKTFSVRSNNQGWGQTLNYYNHLLKHQIKNCTKKCQLCKLVFHSAPALKAHRQTEHLPNQKGVMGMHKKQSASDEVMIKIAGDTAGLGSGTGRSSRSAGGGGSAGVIGTFSPSVSSVRSLNVPAVKKFLEHRIIIPANALKARCVECNRPMGEADHYKKYMMCSMCRYASSCTHAYSTHMLGFHSGQESAVAALNIPADRPMTKELYCECGFSTLYGNKLANHLVSCSKSTCYKHPPPTSSGDNFGTELQDPRKKPDACLLDVLGLVKKDSLALYTSKISRPETPPQQPVEMPEVDEVARPARRPSLLMDAKKSLKSLSLKEQTDPPKPDNDLDPSASSAKLSSSAEKLQEDKKEPEVKSEEGEEKSYGGKKLDKKEVRIVEKTDGDGEEKIEEKTEENKQGEGLKENLEHGKTPGKISDQVQSKCEDSREMKSDLAVEGKDAELKKDGQEKKENEVKEEKDGDAKKEESRPRTPSDKENNIDESTQPESLEIHLGNDNKAKVNIDHSIGPEFSTEQTAKDNPSSEKSEMPKGSLVDYDSDSVGETSYSGPDLIEAASSQSAGTAEKDLFDSEDSTNTAEIKELGIQGTRNNNDATMEGEDESEKLADAKEELDGSQEQKGDDVEIEEGNKNNEDETRTNKEADASTPHMAYDESSMDVSGEPGEGDGSSTLLNPEINASSWQAVPMEEAKNSLGEIATEEENTGDSNVGGDNVEANANIEKVDSTSGTSFPEEDTTNITNEEDSGSASLKTPGVETGRADQEDSRKISQSFNGNFNVSSLNSLGEGSCDARDWTGKFPNAESSHGDVVVDGEIEPSLAGALSVRVFEKRWEDQGDIEAMGLERSPDVSLHDQASLGEVEEQEATSITGEHSVSPSEAFDKDEEEEEKETDLEELERDEEKCFDTDSQDQSNMEGAEHPTELRDDSVSCEKSSLLDSGRNLTEPESSASPSKQKECTESNINASSQGGSCTGNTLEISTQEKSHETGASDEKSTNAREEVELPQMQQKTNDDEDCANEDISCQERGKTGGEIDAASIASSEIAKDSVMEQDSGIKGYGWGSGAENFVPESVGSMAGVKQSSARPSTSRSSVHSGEGHRERSRSQERRRSRSRDRRSRSRDRRSRSRSRDRQRERDRDRRRERERHHHRDRDRDRYQDREGDRHRDRRDRSRDRDRRDRSRDRERDRRDRSRDRDRRDRSRERDRRDRSRERDRRDRDHYSHRDDRKYR</sequence>
<feature type="compositionally biased region" description="Basic and acidic residues" evidence="6">
    <location>
        <begin position="1046"/>
        <end position="1060"/>
    </location>
</feature>
<feature type="compositionally biased region" description="Low complexity" evidence="6">
    <location>
        <begin position="891"/>
        <end position="901"/>
    </location>
</feature>
<dbReference type="PANTHER" id="PTHR24408:SF60">
    <property type="entry name" value="RELATIVE OF WOC, ISOFORM C"/>
    <property type="match status" value="1"/>
</dbReference>
<evidence type="ECO:0000313" key="9">
    <source>
        <dbReference type="Proteomes" id="UP000762676"/>
    </source>
</evidence>
<feature type="compositionally biased region" description="Polar residues" evidence="6">
    <location>
        <begin position="1419"/>
        <end position="1430"/>
    </location>
</feature>
<feature type="compositionally biased region" description="Polar residues" evidence="6">
    <location>
        <begin position="1223"/>
        <end position="1238"/>
    </location>
</feature>
<feature type="compositionally biased region" description="Basic and acidic residues" evidence="6">
    <location>
        <begin position="980"/>
        <end position="1036"/>
    </location>
</feature>
<feature type="compositionally biased region" description="Basic and acidic residues" evidence="6">
    <location>
        <begin position="1470"/>
        <end position="1483"/>
    </location>
</feature>
<feature type="region of interest" description="Disordered" evidence="6">
    <location>
        <begin position="1392"/>
        <end position="1783"/>
    </location>
</feature>
<feature type="compositionally biased region" description="Polar residues" evidence="6">
    <location>
        <begin position="291"/>
        <end position="303"/>
    </location>
</feature>
<feature type="compositionally biased region" description="Basic and acidic residues" evidence="6">
    <location>
        <begin position="105"/>
        <end position="140"/>
    </location>
</feature>
<feature type="compositionally biased region" description="Polar residues" evidence="6">
    <location>
        <begin position="1484"/>
        <end position="1506"/>
    </location>
</feature>
<feature type="compositionally biased region" description="Low complexity" evidence="6">
    <location>
        <begin position="1635"/>
        <end position="1648"/>
    </location>
</feature>
<dbReference type="SMART" id="SM00614">
    <property type="entry name" value="ZnF_BED"/>
    <property type="match status" value="1"/>
</dbReference>
<dbReference type="SMART" id="SM00355">
    <property type="entry name" value="ZnF_C2H2"/>
    <property type="match status" value="6"/>
</dbReference>
<evidence type="ECO:0000256" key="3">
    <source>
        <dbReference type="ARBA" id="ARBA00022771"/>
    </source>
</evidence>
<dbReference type="GO" id="GO:0008270">
    <property type="term" value="F:zinc ion binding"/>
    <property type="evidence" value="ECO:0007669"/>
    <property type="project" value="UniProtKB-KW"/>
</dbReference>
<feature type="compositionally biased region" description="Basic and acidic residues" evidence="6">
    <location>
        <begin position="1649"/>
        <end position="1661"/>
    </location>
</feature>
<feature type="compositionally biased region" description="Basic and acidic residues" evidence="6">
    <location>
        <begin position="877"/>
        <end position="886"/>
    </location>
</feature>
<comment type="caution">
    <text evidence="8">The sequence shown here is derived from an EMBL/GenBank/DDBJ whole genome shotgun (WGS) entry which is preliminary data.</text>
</comment>
<feature type="compositionally biased region" description="Basic and acidic residues" evidence="6">
    <location>
        <begin position="903"/>
        <end position="941"/>
    </location>
</feature>
<dbReference type="EMBL" id="BMAT01000069">
    <property type="protein sequence ID" value="GFR59058.1"/>
    <property type="molecule type" value="Genomic_DNA"/>
</dbReference>
<keyword evidence="3 5" id="KW-0863">Zinc-finger</keyword>
<keyword evidence="4" id="KW-0862">Zinc</keyword>
<feature type="compositionally biased region" description="Basic and acidic residues" evidence="6">
    <location>
        <begin position="1705"/>
        <end position="1783"/>
    </location>
</feature>
<dbReference type="PANTHER" id="PTHR24408">
    <property type="entry name" value="ZINC FINGER PROTEIN"/>
    <property type="match status" value="1"/>
</dbReference>
<feature type="compositionally biased region" description="Basic and acidic residues" evidence="6">
    <location>
        <begin position="947"/>
        <end position="968"/>
    </location>
</feature>
<dbReference type="InterPro" id="IPR057618">
    <property type="entry name" value="Znf_POGZ/Z280C-D-like"/>
</dbReference>
<gene>
    <name evidence="8" type="ORF">ElyMa_000046600</name>
</gene>
<proteinExistence type="predicted"/>
<feature type="non-terminal residue" evidence="8">
    <location>
        <position position="1"/>
    </location>
</feature>
<accession>A0AAV4EEW6</accession>
<feature type="region of interest" description="Disordered" evidence="6">
    <location>
        <begin position="239"/>
        <end position="265"/>
    </location>
</feature>
<dbReference type="Gene3D" id="3.30.160.60">
    <property type="entry name" value="Classic Zinc Finger"/>
    <property type="match status" value="2"/>
</dbReference>
<dbReference type="PROSITE" id="PS00028">
    <property type="entry name" value="ZINC_FINGER_C2H2_1"/>
    <property type="match status" value="3"/>
</dbReference>
<protein>
    <submittedName>
        <fullName evidence="8">Pogo transposable element with ZNF domain</fullName>
    </submittedName>
</protein>
<feature type="region of interest" description="Disordered" evidence="6">
    <location>
        <begin position="833"/>
        <end position="1364"/>
    </location>
</feature>
<feature type="compositionally biased region" description="Basic and acidic residues" evidence="6">
    <location>
        <begin position="304"/>
        <end position="322"/>
    </location>
</feature>
<reference evidence="8 9" key="1">
    <citation type="journal article" date="2021" name="Elife">
        <title>Chloroplast acquisition without the gene transfer in kleptoplastic sea slugs, Plakobranchus ocellatus.</title>
        <authorList>
            <person name="Maeda T."/>
            <person name="Takahashi S."/>
            <person name="Yoshida T."/>
            <person name="Shimamura S."/>
            <person name="Takaki Y."/>
            <person name="Nagai Y."/>
            <person name="Toyoda A."/>
            <person name="Suzuki Y."/>
            <person name="Arimoto A."/>
            <person name="Ishii H."/>
            <person name="Satoh N."/>
            <person name="Nishiyama T."/>
            <person name="Hasebe M."/>
            <person name="Maruyama T."/>
            <person name="Minagawa J."/>
            <person name="Obokata J."/>
            <person name="Shigenobu S."/>
        </authorList>
    </citation>
    <scope>NUCLEOTIDE SEQUENCE [LARGE SCALE GENOMIC DNA]</scope>
</reference>
<dbReference type="Pfam" id="PF25429">
    <property type="entry name" value="zf-POGZ"/>
    <property type="match status" value="1"/>
</dbReference>
<evidence type="ECO:0000256" key="1">
    <source>
        <dbReference type="ARBA" id="ARBA00022723"/>
    </source>
</evidence>
<keyword evidence="9" id="KW-1185">Reference proteome</keyword>
<dbReference type="Proteomes" id="UP000762676">
    <property type="component" value="Unassembled WGS sequence"/>
</dbReference>
<feature type="compositionally biased region" description="Basic and acidic residues" evidence="6">
    <location>
        <begin position="1"/>
        <end position="12"/>
    </location>
</feature>
<keyword evidence="2" id="KW-0677">Repeat</keyword>
<keyword evidence="1" id="KW-0479">Metal-binding</keyword>
<feature type="region of interest" description="Disordered" evidence="6">
    <location>
        <begin position="279"/>
        <end position="338"/>
    </location>
</feature>